<dbReference type="InterPro" id="IPR034904">
    <property type="entry name" value="FSCA_dom_sf"/>
</dbReference>
<dbReference type="eggNOG" id="arCOG01845">
    <property type="taxonomic scope" value="Archaea"/>
</dbReference>
<dbReference type="Proteomes" id="UP000006903">
    <property type="component" value="Chromosome"/>
</dbReference>
<dbReference type="Gene3D" id="3.30.300.130">
    <property type="entry name" value="Fe-S cluster assembly (FSCA)"/>
    <property type="match status" value="1"/>
</dbReference>
<gene>
    <name evidence="2" type="ordered locus">DKAM_0457</name>
</gene>
<dbReference type="PANTHER" id="PTHR42831">
    <property type="entry name" value="FE-S PROTEIN MATURATION AUXILIARY FACTOR YITW"/>
    <property type="match status" value="1"/>
</dbReference>
<dbReference type="Pfam" id="PF01883">
    <property type="entry name" value="FeS_assembly_P"/>
    <property type="match status" value="1"/>
</dbReference>
<evidence type="ECO:0000259" key="1">
    <source>
        <dbReference type="Pfam" id="PF01883"/>
    </source>
</evidence>
<reference evidence="2 3" key="1">
    <citation type="journal article" date="2009" name="J. Bacteriol.">
        <title>Complete genome sequence of the anaerobic, protein-degrading hyperthermophilic crenarchaeon Desulfurococcus kamchatkensis.</title>
        <authorList>
            <person name="Ravin N.V."/>
            <person name="Mardanov A.V."/>
            <person name="Beletsky A.V."/>
            <person name="Kublanov I.V."/>
            <person name="Kolganova T.V."/>
            <person name="Lebedinsky A.V."/>
            <person name="Chernyh N.A."/>
            <person name="Bonch-Osmolovskaya E.A."/>
            <person name="Skryabin K.G."/>
        </authorList>
    </citation>
    <scope>NUCLEOTIDE SEQUENCE [LARGE SCALE GENOMIC DNA]</scope>
    <source>
        <strain evidence="3">DSM 18924 / JCM 16383 / VKM B-2413 / 1221n</strain>
    </source>
</reference>
<dbReference type="AlphaFoldDB" id="B8D3V2"/>
<dbReference type="STRING" id="490899.DKAM_0457"/>
<dbReference type="KEGG" id="dka:DKAM_0457"/>
<dbReference type="InterPro" id="IPR052339">
    <property type="entry name" value="Fe-S_Maturation_MIP18"/>
</dbReference>
<sequence length="119" mass="13707">MSEELKKKIVEVLETITDPEIGIDVYNLGLIYDIQVVNDKTVKITMSFTTMFCPLASTLPLMIIDALKEKLGIDADIDIAYDPPWTPLRMTEKGRVLFKERFGYDIVEEYARSQQETRE</sequence>
<accession>B8D3V2</accession>
<protein>
    <submittedName>
        <fullName evidence="2">FeS assembly SUF system protein</fullName>
    </submittedName>
</protein>
<evidence type="ECO:0000313" key="3">
    <source>
        <dbReference type="Proteomes" id="UP000006903"/>
    </source>
</evidence>
<evidence type="ECO:0000313" key="2">
    <source>
        <dbReference type="EMBL" id="ACL10783.1"/>
    </source>
</evidence>
<dbReference type="InterPro" id="IPR002744">
    <property type="entry name" value="MIP18-like"/>
</dbReference>
<dbReference type="GeneID" id="7170693"/>
<dbReference type="PANTHER" id="PTHR42831:SF1">
    <property type="entry name" value="FE-S PROTEIN MATURATION AUXILIARY FACTOR YITW"/>
    <property type="match status" value="1"/>
</dbReference>
<dbReference type="SUPFAM" id="SSF117916">
    <property type="entry name" value="Fe-S cluster assembly (FSCA) domain-like"/>
    <property type="match status" value="1"/>
</dbReference>
<dbReference type="HOGENOM" id="CLU_091588_2_2_2"/>
<proteinExistence type="predicted"/>
<dbReference type="RefSeq" id="WP_012608125.1">
    <property type="nucleotide sequence ID" value="NC_011766.1"/>
</dbReference>
<dbReference type="EMBL" id="CP001140">
    <property type="protein sequence ID" value="ACL10783.1"/>
    <property type="molecule type" value="Genomic_DNA"/>
</dbReference>
<feature type="domain" description="MIP18 family-like" evidence="1">
    <location>
        <begin position="6"/>
        <end position="71"/>
    </location>
</feature>
<name>B8D3V2_DESA1</name>
<organism evidence="2 3">
    <name type="scientific">Desulfurococcus amylolyticus (strain DSM 18924 / JCM 16383 / VKM B-2413 / 1221n)</name>
    <name type="common">Desulfurococcus kamchatkensis</name>
    <dbReference type="NCBI Taxonomy" id="490899"/>
    <lineage>
        <taxon>Archaea</taxon>
        <taxon>Thermoproteota</taxon>
        <taxon>Thermoprotei</taxon>
        <taxon>Desulfurococcales</taxon>
        <taxon>Desulfurococcaceae</taxon>
        <taxon>Desulfurococcus</taxon>
    </lineage>
</organism>